<reference evidence="3 4" key="1">
    <citation type="submission" date="2015-09" db="EMBL/GenBank/DDBJ databases">
        <authorList>
            <consortium name="Pathogen Informatics"/>
        </authorList>
    </citation>
    <scope>NUCLEOTIDE SEQUENCE [LARGE SCALE GENOMIC DNA]</scope>
    <source>
        <strain evidence="3 4">2789STDY5834856</strain>
    </source>
</reference>
<evidence type="ECO:0000313" key="4">
    <source>
        <dbReference type="Proteomes" id="UP000095594"/>
    </source>
</evidence>
<dbReference type="Proteomes" id="UP000095594">
    <property type="component" value="Unassembled WGS sequence"/>
</dbReference>
<keyword evidence="1" id="KW-0472">Membrane</keyword>
<keyword evidence="3" id="KW-0378">Hydrolase</keyword>
<keyword evidence="1" id="KW-0812">Transmembrane</keyword>
<feature type="transmembrane region" description="Helical" evidence="1">
    <location>
        <begin position="7"/>
        <end position="29"/>
    </location>
</feature>
<proteinExistence type="predicted"/>
<keyword evidence="1" id="KW-1133">Transmembrane helix</keyword>
<evidence type="ECO:0000256" key="1">
    <source>
        <dbReference type="SAM" id="Phobius"/>
    </source>
</evidence>
<dbReference type="Pfam" id="PF03009">
    <property type="entry name" value="GDPD"/>
    <property type="match status" value="1"/>
</dbReference>
<dbReference type="GO" id="GO:0006629">
    <property type="term" value="P:lipid metabolic process"/>
    <property type="evidence" value="ECO:0007669"/>
    <property type="project" value="InterPro"/>
</dbReference>
<evidence type="ECO:0000313" key="3">
    <source>
        <dbReference type="EMBL" id="CUN50854.1"/>
    </source>
</evidence>
<dbReference type="SUPFAM" id="SSF51695">
    <property type="entry name" value="PLC-like phosphodiesterases"/>
    <property type="match status" value="1"/>
</dbReference>
<gene>
    <name evidence="3" type="primary">glpQ</name>
    <name evidence="3" type="ORF">ERS852471_00038</name>
</gene>
<dbReference type="RefSeq" id="WP_084758913.1">
    <property type="nucleotide sequence ID" value="NZ_CABIXQ010000001.1"/>
</dbReference>
<evidence type="ECO:0000259" key="2">
    <source>
        <dbReference type="PROSITE" id="PS51704"/>
    </source>
</evidence>
<accession>A0A173XGQ1</accession>
<dbReference type="InterPro" id="IPR030395">
    <property type="entry name" value="GP_PDE_dom"/>
</dbReference>
<dbReference type="InterPro" id="IPR017946">
    <property type="entry name" value="PLC-like_Pdiesterase_TIM-brl"/>
</dbReference>
<dbReference type="PROSITE" id="PS51704">
    <property type="entry name" value="GP_PDE"/>
    <property type="match status" value="1"/>
</dbReference>
<dbReference type="Gene3D" id="3.20.20.190">
    <property type="entry name" value="Phosphatidylinositol (PI) phosphodiesterase"/>
    <property type="match status" value="1"/>
</dbReference>
<dbReference type="AlphaFoldDB" id="A0A173XGQ1"/>
<sequence length="278" mass="31742">MGKKKKITIGLISVLVLLVVVVTTAYIYAIQGEKLDDSDFSWITTVPIAHRGLDNGDVPENSMEAFKKAIESGYAIELDVQLTKDKEVIVFHDSNLLRMTGDSRDVKDVEYDEIKSLKLENTEETIPTLKEVLELVDNQVPILIELKDEKEATDLAAKTYEVVENYEGRYLVQSFNPFTLEWFKNNASEVIRCQLSSDFTDDPNNTLEWYEVFVLKNLLLNFKSKPHVIAYDLNSVDNLSVGLLKAKYPILSWTLANEEHMHMGYKKTDNIIFDNILP</sequence>
<dbReference type="EMBL" id="CYZX01000001">
    <property type="protein sequence ID" value="CUN50854.1"/>
    <property type="molecule type" value="Genomic_DNA"/>
</dbReference>
<dbReference type="GO" id="GO:0008889">
    <property type="term" value="F:glycerophosphodiester phosphodiesterase activity"/>
    <property type="evidence" value="ECO:0007669"/>
    <property type="project" value="UniProtKB-EC"/>
</dbReference>
<dbReference type="PANTHER" id="PTHR46211:SF1">
    <property type="entry name" value="GLYCEROPHOSPHODIESTER PHOSPHODIESTERASE, CYTOPLASMIC"/>
    <property type="match status" value="1"/>
</dbReference>
<dbReference type="EC" id="3.1.4.46" evidence="3"/>
<feature type="domain" description="GP-PDE" evidence="2">
    <location>
        <begin position="45"/>
        <end position="278"/>
    </location>
</feature>
<name>A0A173XGQ1_9CLOT</name>
<dbReference type="OrthoDB" id="384721at2"/>
<protein>
    <submittedName>
        <fullName evidence="3">Glycerophosphoryl diester phosphodiesterase</fullName>
        <ecNumber evidence="3">3.1.4.46</ecNumber>
    </submittedName>
</protein>
<organism evidence="3 4">
    <name type="scientific">Clostridium disporicum</name>
    <dbReference type="NCBI Taxonomy" id="84024"/>
    <lineage>
        <taxon>Bacteria</taxon>
        <taxon>Bacillati</taxon>
        <taxon>Bacillota</taxon>
        <taxon>Clostridia</taxon>
        <taxon>Eubacteriales</taxon>
        <taxon>Clostridiaceae</taxon>
        <taxon>Clostridium</taxon>
    </lineage>
</organism>
<dbReference type="PANTHER" id="PTHR46211">
    <property type="entry name" value="GLYCEROPHOSPHORYL DIESTER PHOSPHODIESTERASE"/>
    <property type="match status" value="1"/>
</dbReference>